<dbReference type="InterPro" id="IPR036271">
    <property type="entry name" value="Tet_transcr_reg_TetR-rel_C_sf"/>
</dbReference>
<feature type="region of interest" description="Disordered" evidence="6">
    <location>
        <begin position="202"/>
        <end position="238"/>
    </location>
</feature>
<reference evidence="8 9" key="1">
    <citation type="submission" date="2019-07" db="EMBL/GenBank/DDBJ databases">
        <title>Cryptosporangium phraense sp. nov., isolated from plant litter.</title>
        <authorList>
            <person name="Suriyachadkun C."/>
        </authorList>
    </citation>
    <scope>NUCLEOTIDE SEQUENCE [LARGE SCALE GENOMIC DNA]</scope>
    <source>
        <strain evidence="8 9">A-T 5661</strain>
    </source>
</reference>
<dbReference type="InterPro" id="IPR001647">
    <property type="entry name" value="HTH_TetR"/>
</dbReference>
<evidence type="ECO:0000259" key="7">
    <source>
        <dbReference type="PROSITE" id="PS50977"/>
    </source>
</evidence>
<dbReference type="InParanoid" id="A0A545B0C3"/>
<evidence type="ECO:0000256" key="1">
    <source>
        <dbReference type="ARBA" id="ARBA00022491"/>
    </source>
</evidence>
<feature type="DNA-binding region" description="H-T-H motif" evidence="5">
    <location>
        <begin position="27"/>
        <end position="46"/>
    </location>
</feature>
<dbReference type="Pfam" id="PF13977">
    <property type="entry name" value="TetR_C_6"/>
    <property type="match status" value="1"/>
</dbReference>
<evidence type="ECO:0000256" key="4">
    <source>
        <dbReference type="ARBA" id="ARBA00023163"/>
    </source>
</evidence>
<evidence type="ECO:0000256" key="2">
    <source>
        <dbReference type="ARBA" id="ARBA00023015"/>
    </source>
</evidence>
<protein>
    <submittedName>
        <fullName evidence="8">TetR family transcriptional regulator</fullName>
    </submittedName>
</protein>
<dbReference type="Pfam" id="PF00440">
    <property type="entry name" value="TetR_N"/>
    <property type="match status" value="1"/>
</dbReference>
<feature type="compositionally biased region" description="Pro residues" evidence="6">
    <location>
        <begin position="202"/>
        <end position="212"/>
    </location>
</feature>
<dbReference type="Proteomes" id="UP000317982">
    <property type="component" value="Unassembled WGS sequence"/>
</dbReference>
<dbReference type="PANTHER" id="PTHR30055:SF200">
    <property type="entry name" value="HTH-TYPE TRANSCRIPTIONAL REPRESSOR BDCR"/>
    <property type="match status" value="1"/>
</dbReference>
<dbReference type="PRINTS" id="PR00455">
    <property type="entry name" value="HTHTETR"/>
</dbReference>
<accession>A0A545B0C3</accession>
<dbReference type="OrthoDB" id="5119743at2"/>
<keyword evidence="9" id="KW-1185">Reference proteome</keyword>
<keyword evidence="3 5" id="KW-0238">DNA-binding</keyword>
<dbReference type="PROSITE" id="PS50977">
    <property type="entry name" value="HTH_TETR_2"/>
    <property type="match status" value="1"/>
</dbReference>
<dbReference type="SUPFAM" id="SSF46689">
    <property type="entry name" value="Homeodomain-like"/>
    <property type="match status" value="1"/>
</dbReference>
<evidence type="ECO:0000313" key="9">
    <source>
        <dbReference type="Proteomes" id="UP000317982"/>
    </source>
</evidence>
<dbReference type="InterPro" id="IPR009057">
    <property type="entry name" value="Homeodomain-like_sf"/>
</dbReference>
<keyword evidence="4" id="KW-0804">Transcription</keyword>
<dbReference type="InterPro" id="IPR039538">
    <property type="entry name" value="BetI_C"/>
</dbReference>
<dbReference type="GO" id="GO:0003700">
    <property type="term" value="F:DNA-binding transcription factor activity"/>
    <property type="evidence" value="ECO:0007669"/>
    <property type="project" value="TreeGrafter"/>
</dbReference>
<evidence type="ECO:0000256" key="6">
    <source>
        <dbReference type="SAM" id="MobiDB-lite"/>
    </source>
</evidence>
<organism evidence="8 9">
    <name type="scientific">Cryptosporangium phraense</name>
    <dbReference type="NCBI Taxonomy" id="2593070"/>
    <lineage>
        <taxon>Bacteria</taxon>
        <taxon>Bacillati</taxon>
        <taxon>Actinomycetota</taxon>
        <taxon>Actinomycetes</taxon>
        <taxon>Cryptosporangiales</taxon>
        <taxon>Cryptosporangiaceae</taxon>
        <taxon>Cryptosporangium</taxon>
    </lineage>
</organism>
<sequence length="238" mass="25186">MSTSDARERILQSALELIARDGFDGVRLADIAQGAGVSTALLHYHFASRAQLLTDALAQSLSAAERRLEHRTADARRTRADQRFADLIDFGLPLTPEDVLEWRLWAELEHRASGSPELARSLAALNDRLLRPLAAAVASGLEEGQFSGCDPDDVATVALALLGGLATRLSAGDPGLSVGRARRLAGRQLALAVGYEGELPFQPLPPLPPAPAAAPSSASVEGAPIARRRRAPKASARP</sequence>
<evidence type="ECO:0000256" key="5">
    <source>
        <dbReference type="PROSITE-ProRule" id="PRU00335"/>
    </source>
</evidence>
<dbReference type="AlphaFoldDB" id="A0A545B0C3"/>
<feature type="domain" description="HTH tetR-type" evidence="7">
    <location>
        <begin position="4"/>
        <end position="64"/>
    </location>
</feature>
<proteinExistence type="predicted"/>
<feature type="compositionally biased region" description="Low complexity" evidence="6">
    <location>
        <begin position="213"/>
        <end position="225"/>
    </location>
</feature>
<keyword evidence="1" id="KW-0678">Repressor</keyword>
<dbReference type="PANTHER" id="PTHR30055">
    <property type="entry name" value="HTH-TYPE TRANSCRIPTIONAL REGULATOR RUTR"/>
    <property type="match status" value="1"/>
</dbReference>
<dbReference type="EMBL" id="VIRS01000001">
    <property type="protein sequence ID" value="TQS47021.1"/>
    <property type="molecule type" value="Genomic_DNA"/>
</dbReference>
<comment type="caution">
    <text evidence="8">The sequence shown here is derived from an EMBL/GenBank/DDBJ whole genome shotgun (WGS) entry which is preliminary data.</text>
</comment>
<dbReference type="SUPFAM" id="SSF48498">
    <property type="entry name" value="Tetracyclin repressor-like, C-terminal domain"/>
    <property type="match status" value="1"/>
</dbReference>
<dbReference type="RefSeq" id="WP_142702639.1">
    <property type="nucleotide sequence ID" value="NZ_VIRS01000001.1"/>
</dbReference>
<evidence type="ECO:0000313" key="8">
    <source>
        <dbReference type="EMBL" id="TQS47021.1"/>
    </source>
</evidence>
<gene>
    <name evidence="8" type="ORF">FL583_01805</name>
</gene>
<keyword evidence="2" id="KW-0805">Transcription regulation</keyword>
<evidence type="ECO:0000256" key="3">
    <source>
        <dbReference type="ARBA" id="ARBA00023125"/>
    </source>
</evidence>
<dbReference type="InterPro" id="IPR050109">
    <property type="entry name" value="HTH-type_TetR-like_transc_reg"/>
</dbReference>
<dbReference type="GO" id="GO:0000976">
    <property type="term" value="F:transcription cis-regulatory region binding"/>
    <property type="evidence" value="ECO:0007669"/>
    <property type="project" value="TreeGrafter"/>
</dbReference>
<dbReference type="Gene3D" id="1.10.357.10">
    <property type="entry name" value="Tetracycline Repressor, domain 2"/>
    <property type="match status" value="1"/>
</dbReference>
<name>A0A545B0C3_9ACTN</name>